<proteinExistence type="predicted"/>
<keyword evidence="2" id="KW-0812">Transmembrane</keyword>
<feature type="transmembrane region" description="Helical" evidence="2">
    <location>
        <begin position="6"/>
        <end position="26"/>
    </location>
</feature>
<name>A0A7S9LR74_9RHOB</name>
<evidence type="ECO:0000313" key="4">
    <source>
        <dbReference type="Proteomes" id="UP000594800"/>
    </source>
</evidence>
<feature type="region of interest" description="Disordered" evidence="1">
    <location>
        <begin position="93"/>
        <end position="128"/>
    </location>
</feature>
<dbReference type="RefSeq" id="WP_196103008.1">
    <property type="nucleotide sequence ID" value="NZ_CP064942.1"/>
</dbReference>
<evidence type="ECO:0000313" key="3">
    <source>
        <dbReference type="EMBL" id="QPH53799.1"/>
    </source>
</evidence>
<dbReference type="AlphaFoldDB" id="A0A7S9LR74"/>
<gene>
    <name evidence="3" type="ORF">I0K15_18795</name>
</gene>
<dbReference type="KEGG" id="poz:I0K15_18795"/>
<reference evidence="3 4" key="1">
    <citation type="submission" date="2020-11" db="EMBL/GenBank/DDBJ databases">
        <title>Description of Pontivivens ytuae sp. nov. isolated from deep sea sediment of Mariana Trench.</title>
        <authorList>
            <person name="Wang Z."/>
            <person name="Sun Q.-L."/>
            <person name="Xu X.-D."/>
            <person name="Tang Y.-Z."/>
            <person name="Zhang J."/>
        </authorList>
    </citation>
    <scope>NUCLEOTIDE SEQUENCE [LARGE SCALE GENOMIC DNA]</scope>
    <source>
        <strain evidence="3 4">MT2928</strain>
    </source>
</reference>
<keyword evidence="2" id="KW-1133">Transmembrane helix</keyword>
<dbReference type="Proteomes" id="UP000594800">
    <property type="component" value="Chromosome"/>
</dbReference>
<evidence type="ECO:0000256" key="1">
    <source>
        <dbReference type="SAM" id="MobiDB-lite"/>
    </source>
</evidence>
<keyword evidence="4" id="KW-1185">Reference proteome</keyword>
<dbReference type="EMBL" id="CP064942">
    <property type="protein sequence ID" value="QPH53799.1"/>
    <property type="molecule type" value="Genomic_DNA"/>
</dbReference>
<feature type="region of interest" description="Disordered" evidence="1">
    <location>
        <begin position="35"/>
        <end position="81"/>
    </location>
</feature>
<evidence type="ECO:0000256" key="2">
    <source>
        <dbReference type="SAM" id="Phobius"/>
    </source>
</evidence>
<accession>A0A7S9LR74</accession>
<keyword evidence="2" id="KW-0472">Membrane</keyword>
<organism evidence="3 4">
    <name type="scientific">Pontivivens ytuae</name>
    <dbReference type="NCBI Taxonomy" id="2789856"/>
    <lineage>
        <taxon>Bacteria</taxon>
        <taxon>Pseudomonadati</taxon>
        <taxon>Pseudomonadota</taxon>
        <taxon>Alphaproteobacteria</taxon>
        <taxon>Rhodobacterales</taxon>
        <taxon>Paracoccaceae</taxon>
        <taxon>Pontivivens</taxon>
    </lineage>
</organism>
<sequence>MTPLGFWIGIVLAALFFIGVVGIMLYEAITRPPRRRSLANRFDSRPDGTPSQPERAEEAFRETRGRHEFSGPSGGLGQRGHVERAIETAAHRLLRRKKPGNYRWSPDVNRPSVQAHRRRNDDTYGPGN</sequence>
<feature type="compositionally biased region" description="Basic and acidic residues" evidence="1">
    <location>
        <begin position="54"/>
        <end position="69"/>
    </location>
</feature>
<protein>
    <submittedName>
        <fullName evidence="3">Uncharacterized protein</fullName>
    </submittedName>
</protein>